<sequence>MAAMVALDCTVVIGIINVAWTTMFRAQWARLFTADDSMLRHAALALPLVGLCELGNCPQMIECCVL</sequence>
<dbReference type="EMBL" id="CP136891">
    <property type="protein sequence ID" value="WOK97967.1"/>
    <property type="molecule type" value="Genomic_DNA"/>
</dbReference>
<dbReference type="Pfam" id="PF01554">
    <property type="entry name" value="MatE"/>
    <property type="match status" value="1"/>
</dbReference>
<evidence type="ECO:0000256" key="1">
    <source>
        <dbReference type="ARBA" id="ARBA00010199"/>
    </source>
</evidence>
<protein>
    <submittedName>
        <fullName evidence="2">Protein DETOXIFICATION 54-like</fullName>
    </submittedName>
</protein>
<dbReference type="Proteomes" id="UP001327560">
    <property type="component" value="Chromosome 2"/>
</dbReference>
<keyword evidence="3" id="KW-1185">Reference proteome</keyword>
<dbReference type="InterPro" id="IPR002528">
    <property type="entry name" value="MATE_fam"/>
</dbReference>
<gene>
    <name evidence="2" type="ORF">Cni_G06675</name>
</gene>
<organism evidence="2 3">
    <name type="scientific">Canna indica</name>
    <name type="common">Indian-shot</name>
    <dbReference type="NCBI Taxonomy" id="4628"/>
    <lineage>
        <taxon>Eukaryota</taxon>
        <taxon>Viridiplantae</taxon>
        <taxon>Streptophyta</taxon>
        <taxon>Embryophyta</taxon>
        <taxon>Tracheophyta</taxon>
        <taxon>Spermatophyta</taxon>
        <taxon>Magnoliopsida</taxon>
        <taxon>Liliopsida</taxon>
        <taxon>Zingiberales</taxon>
        <taxon>Cannaceae</taxon>
        <taxon>Canna</taxon>
    </lineage>
</organism>
<evidence type="ECO:0000313" key="2">
    <source>
        <dbReference type="EMBL" id="WOK97967.1"/>
    </source>
</evidence>
<dbReference type="GO" id="GO:0042910">
    <property type="term" value="F:xenobiotic transmembrane transporter activity"/>
    <property type="evidence" value="ECO:0007669"/>
    <property type="project" value="InterPro"/>
</dbReference>
<accession>A0AAQ3JZT5</accession>
<evidence type="ECO:0000313" key="3">
    <source>
        <dbReference type="Proteomes" id="UP001327560"/>
    </source>
</evidence>
<dbReference type="GO" id="GO:0016020">
    <property type="term" value="C:membrane"/>
    <property type="evidence" value="ECO:0007669"/>
    <property type="project" value="InterPro"/>
</dbReference>
<dbReference type="GO" id="GO:0015297">
    <property type="term" value="F:antiporter activity"/>
    <property type="evidence" value="ECO:0007669"/>
    <property type="project" value="InterPro"/>
</dbReference>
<dbReference type="AlphaFoldDB" id="A0AAQ3JZT5"/>
<proteinExistence type="inferred from homology"/>
<name>A0AAQ3JZT5_9LILI</name>
<comment type="similarity">
    <text evidence="1">Belongs to the multi antimicrobial extrusion (MATE) (TC 2.A.66.1) family.</text>
</comment>
<reference evidence="2 3" key="1">
    <citation type="submission" date="2023-10" db="EMBL/GenBank/DDBJ databases">
        <title>Chromosome-scale genome assembly provides insights into flower coloration mechanisms of Canna indica.</title>
        <authorList>
            <person name="Li C."/>
        </authorList>
    </citation>
    <scope>NUCLEOTIDE SEQUENCE [LARGE SCALE GENOMIC DNA]</scope>
    <source>
        <tissue evidence="2">Flower</tissue>
    </source>
</reference>